<keyword evidence="4" id="KW-0809">Transit peptide</keyword>
<gene>
    <name evidence="7" type="ORF">Nepgr_012265</name>
</gene>
<keyword evidence="8" id="KW-1185">Reference proteome</keyword>
<evidence type="ECO:0000313" key="7">
    <source>
        <dbReference type="EMBL" id="GMH10424.1"/>
    </source>
</evidence>
<comment type="subcellular location">
    <subcellularLocation>
        <location evidence="1">Mitochondrion</location>
    </subcellularLocation>
</comment>
<keyword evidence="5" id="KW-0496">Mitochondrion</keyword>
<organism evidence="7 8">
    <name type="scientific">Nepenthes gracilis</name>
    <name type="common">Slender pitcher plant</name>
    <dbReference type="NCBI Taxonomy" id="150966"/>
    <lineage>
        <taxon>Eukaryota</taxon>
        <taxon>Viridiplantae</taxon>
        <taxon>Streptophyta</taxon>
        <taxon>Embryophyta</taxon>
        <taxon>Tracheophyta</taxon>
        <taxon>Spermatophyta</taxon>
        <taxon>Magnoliopsida</taxon>
        <taxon>eudicotyledons</taxon>
        <taxon>Gunneridae</taxon>
        <taxon>Pentapetalae</taxon>
        <taxon>Caryophyllales</taxon>
        <taxon>Nepenthaceae</taxon>
        <taxon>Nepenthes</taxon>
    </lineage>
</organism>
<protein>
    <recommendedName>
        <fullName evidence="9">Pentatricopeptide repeat-containing protein</fullName>
    </recommendedName>
</protein>
<accession>A0AAD3XMZ1</accession>
<evidence type="ECO:0000256" key="4">
    <source>
        <dbReference type="ARBA" id="ARBA00022946"/>
    </source>
</evidence>
<evidence type="ECO:0000256" key="3">
    <source>
        <dbReference type="ARBA" id="ARBA00022737"/>
    </source>
</evidence>
<evidence type="ECO:0000313" key="8">
    <source>
        <dbReference type="Proteomes" id="UP001279734"/>
    </source>
</evidence>
<reference evidence="7" key="1">
    <citation type="submission" date="2023-05" db="EMBL/GenBank/DDBJ databases">
        <title>Nepenthes gracilis genome sequencing.</title>
        <authorList>
            <person name="Fukushima K."/>
        </authorList>
    </citation>
    <scope>NUCLEOTIDE SEQUENCE</scope>
    <source>
        <strain evidence="7">SING2019-196</strain>
    </source>
</reference>
<dbReference type="InterPro" id="IPR002885">
    <property type="entry name" value="PPR_rpt"/>
</dbReference>
<evidence type="ECO:0008006" key="9">
    <source>
        <dbReference type="Google" id="ProtNLM"/>
    </source>
</evidence>
<dbReference type="Gene3D" id="1.25.40.10">
    <property type="entry name" value="Tetratricopeptide repeat domain"/>
    <property type="match status" value="3"/>
</dbReference>
<name>A0AAD3XMZ1_NEPGR</name>
<dbReference type="PANTHER" id="PTHR45717:SF5">
    <property type="entry name" value="PENTACOTRIPEPTIDE-REPEAT REGION OF PRORP DOMAIN-CONTAINING PROTEIN"/>
    <property type="match status" value="1"/>
</dbReference>
<feature type="repeat" description="PPR" evidence="6">
    <location>
        <begin position="134"/>
        <end position="168"/>
    </location>
</feature>
<dbReference type="Proteomes" id="UP001279734">
    <property type="component" value="Unassembled WGS sequence"/>
</dbReference>
<dbReference type="GO" id="GO:0003729">
    <property type="term" value="F:mRNA binding"/>
    <property type="evidence" value="ECO:0007669"/>
    <property type="project" value="UniProtKB-ARBA"/>
</dbReference>
<dbReference type="PANTHER" id="PTHR45717">
    <property type="entry name" value="OS12G0527900 PROTEIN"/>
    <property type="match status" value="1"/>
</dbReference>
<dbReference type="InterPro" id="IPR011990">
    <property type="entry name" value="TPR-like_helical_dom_sf"/>
</dbReference>
<sequence>MASNSSRLILSRSASTPRWMSTSSSAVKREEGTLLFRKLAALGLGGTNANVADTLDDWVKEGHSLKRYDVIGYATQLRRYKKYDQAIQLYEWMDKSNTRMNNADRAIRIDLLAKTEGIASAENYFNSLEGSAKTKKTYGALLNCYCHQKMFDKAIELFQKMSELNLHTNALNYNNVMALYMNVGQPERVPKLFLEMKEKIIAPDLYTYNKLMNSYATLNDFEAVERVLNMMKTDNVTFDWFTYGNLATIYVNAGLIDKADAALKKLENMKNLKDPEAFHTLMNLYRQTSDASGVHRAWDSLKLTFPKPSNLSYLILLLALSKLGDVLGLEEYFREWESTCSNYDVRLSNVIVESYLSRDMIDEAKLLLESVARRGVNPNLRTQDLFMNFHLKKQEVDLAMKYLEAGAAEVKLGKETWFPNKESVNNFRRCFEEGNDAALSLKFCEIMKKMNRLDSETQKLLDNLSRK</sequence>
<comment type="caution">
    <text evidence="7">The sequence shown here is derived from an EMBL/GenBank/DDBJ whole genome shotgun (WGS) entry which is preliminary data.</text>
</comment>
<dbReference type="NCBIfam" id="TIGR00756">
    <property type="entry name" value="PPR"/>
    <property type="match status" value="2"/>
</dbReference>
<keyword evidence="3" id="KW-0677">Repeat</keyword>
<dbReference type="EMBL" id="BSYO01000010">
    <property type="protein sequence ID" value="GMH10424.1"/>
    <property type="molecule type" value="Genomic_DNA"/>
</dbReference>
<dbReference type="FunFam" id="1.25.40.10:FF:000385">
    <property type="entry name" value="Pentatricopeptide repeat-containing protein mitochondrial"/>
    <property type="match status" value="1"/>
</dbReference>
<proteinExistence type="inferred from homology"/>
<dbReference type="GO" id="GO:0005739">
    <property type="term" value="C:mitochondrion"/>
    <property type="evidence" value="ECO:0007669"/>
    <property type="project" value="UniProtKB-SubCell"/>
</dbReference>
<evidence type="ECO:0000256" key="1">
    <source>
        <dbReference type="ARBA" id="ARBA00004173"/>
    </source>
</evidence>
<feature type="repeat" description="PPR" evidence="6">
    <location>
        <begin position="204"/>
        <end position="238"/>
    </location>
</feature>
<comment type="similarity">
    <text evidence="2">Belongs to the PPR family. P subfamily.</text>
</comment>
<dbReference type="Pfam" id="PF13041">
    <property type="entry name" value="PPR_2"/>
    <property type="match status" value="1"/>
</dbReference>
<feature type="repeat" description="PPR" evidence="6">
    <location>
        <begin position="169"/>
        <end position="203"/>
    </location>
</feature>
<dbReference type="SUPFAM" id="SSF48452">
    <property type="entry name" value="TPR-like"/>
    <property type="match status" value="1"/>
</dbReference>
<dbReference type="PROSITE" id="PS51375">
    <property type="entry name" value="PPR"/>
    <property type="match status" value="4"/>
</dbReference>
<dbReference type="AlphaFoldDB" id="A0AAD3XMZ1"/>
<evidence type="ECO:0000256" key="2">
    <source>
        <dbReference type="ARBA" id="ARBA00007626"/>
    </source>
</evidence>
<evidence type="ECO:0000256" key="6">
    <source>
        <dbReference type="PROSITE-ProRule" id="PRU00708"/>
    </source>
</evidence>
<feature type="repeat" description="PPR" evidence="6">
    <location>
        <begin position="344"/>
        <end position="378"/>
    </location>
</feature>
<evidence type="ECO:0000256" key="5">
    <source>
        <dbReference type="ARBA" id="ARBA00023128"/>
    </source>
</evidence>
<dbReference type="Pfam" id="PF01535">
    <property type="entry name" value="PPR"/>
    <property type="match status" value="1"/>
</dbReference>